<keyword evidence="5" id="KW-0520">NAD</keyword>
<dbReference type="InterPro" id="IPR036291">
    <property type="entry name" value="NAD(P)-bd_dom_sf"/>
</dbReference>
<evidence type="ECO:0000313" key="9">
    <source>
        <dbReference type="EMBL" id="TWT61275.1"/>
    </source>
</evidence>
<dbReference type="OrthoDB" id="258549at2"/>
<dbReference type="PANTHER" id="PTHR43000">
    <property type="entry name" value="DTDP-D-GLUCOSE 4,6-DEHYDRATASE-RELATED"/>
    <property type="match status" value="1"/>
</dbReference>
<comment type="caution">
    <text evidence="9">The sequence shown here is derived from an EMBL/GenBank/DDBJ whole genome shotgun (WGS) entry which is preliminary data.</text>
</comment>
<dbReference type="AlphaFoldDB" id="A0A5C5XGK2"/>
<accession>A0A5C5XGK2</accession>
<gene>
    <name evidence="9" type="primary">rfbB</name>
    <name evidence="9" type="ORF">Pan54_20110</name>
</gene>
<evidence type="ECO:0000256" key="7">
    <source>
        <dbReference type="RuleBase" id="RU004473"/>
    </source>
</evidence>
<comment type="catalytic activity">
    <reaction evidence="1 7">
        <text>dTDP-alpha-D-glucose = dTDP-4-dehydro-6-deoxy-alpha-D-glucose + H2O</text>
        <dbReference type="Rhea" id="RHEA:17221"/>
        <dbReference type="ChEBI" id="CHEBI:15377"/>
        <dbReference type="ChEBI" id="CHEBI:57477"/>
        <dbReference type="ChEBI" id="CHEBI:57649"/>
        <dbReference type="EC" id="4.2.1.46"/>
    </reaction>
</comment>
<dbReference type="InterPro" id="IPR005888">
    <property type="entry name" value="dTDP_Gluc_deHydtase"/>
</dbReference>
<feature type="domain" description="NAD(P)-binding" evidence="8">
    <location>
        <begin position="12"/>
        <end position="318"/>
    </location>
</feature>
<evidence type="ECO:0000313" key="10">
    <source>
        <dbReference type="Proteomes" id="UP000316095"/>
    </source>
</evidence>
<proteinExistence type="inferred from homology"/>
<dbReference type="NCBIfam" id="TIGR01181">
    <property type="entry name" value="dTDP_gluc_dehyt"/>
    <property type="match status" value="1"/>
</dbReference>
<keyword evidence="10" id="KW-1185">Reference proteome</keyword>
<dbReference type="InterPro" id="IPR016040">
    <property type="entry name" value="NAD(P)-bd_dom"/>
</dbReference>
<evidence type="ECO:0000256" key="1">
    <source>
        <dbReference type="ARBA" id="ARBA00001539"/>
    </source>
</evidence>
<comment type="cofactor">
    <cofactor evidence="2 7">
        <name>NAD(+)</name>
        <dbReference type="ChEBI" id="CHEBI:57540"/>
    </cofactor>
</comment>
<evidence type="ECO:0000256" key="6">
    <source>
        <dbReference type="ARBA" id="ARBA00023239"/>
    </source>
</evidence>
<evidence type="ECO:0000256" key="4">
    <source>
        <dbReference type="ARBA" id="ARBA00011990"/>
    </source>
</evidence>
<name>A0A5C5XGK2_9PLAN</name>
<dbReference type="FunFam" id="3.40.50.720:FF:000304">
    <property type="entry name" value="UDP-glucose 4,6-dehydratase"/>
    <property type="match status" value="1"/>
</dbReference>
<dbReference type="RefSeq" id="WP_146503290.1">
    <property type="nucleotide sequence ID" value="NZ_SJPG01000001.1"/>
</dbReference>
<dbReference type="SUPFAM" id="SSF51735">
    <property type="entry name" value="NAD(P)-binding Rossmann-fold domains"/>
    <property type="match status" value="1"/>
</dbReference>
<dbReference type="CDD" id="cd05246">
    <property type="entry name" value="dTDP_GD_SDR_e"/>
    <property type="match status" value="1"/>
</dbReference>
<dbReference type="Proteomes" id="UP000316095">
    <property type="component" value="Unassembled WGS sequence"/>
</dbReference>
<sequence>MDTATYYPRNLLVTGGCGFIGSNFIRLLLENHLELLPELHIFNLDKLTYAGNPENLAEVESHPRYHFIQGDITDSTVVEQIFQERQIDTVINFAAESHVDRSILDSTPFVQTNINGTQVLLDASRRENVERFLQVSTDEVYGSLGDEGFFTEETPLAPNSPYSASKAAADLLVRSYCHTFEFPAIITRCSNNYGPYQFPEKLLPLFIANAQENESLPVYGDGKNVRDWIHVSDHCRGILAALQSGKTGEIYNFGGCCEMQNIRLTELLLEILEKPKSLIKYVKDRPGHDRRYAIDCSKAERDLDWKPEVDFEFGLRETVAWYLSNKKWIDRIRSGEYREYYQQQYRQDS</sequence>
<evidence type="ECO:0000256" key="3">
    <source>
        <dbReference type="ARBA" id="ARBA00008178"/>
    </source>
</evidence>
<evidence type="ECO:0000256" key="5">
    <source>
        <dbReference type="ARBA" id="ARBA00023027"/>
    </source>
</evidence>
<evidence type="ECO:0000256" key="2">
    <source>
        <dbReference type="ARBA" id="ARBA00001911"/>
    </source>
</evidence>
<dbReference type="Gene3D" id="3.90.25.10">
    <property type="entry name" value="UDP-galactose 4-epimerase, domain 1"/>
    <property type="match status" value="1"/>
</dbReference>
<evidence type="ECO:0000259" key="8">
    <source>
        <dbReference type="Pfam" id="PF16363"/>
    </source>
</evidence>
<dbReference type="GO" id="GO:0008460">
    <property type="term" value="F:dTDP-glucose 4,6-dehydratase activity"/>
    <property type="evidence" value="ECO:0007669"/>
    <property type="project" value="UniProtKB-EC"/>
</dbReference>
<dbReference type="GO" id="GO:0009225">
    <property type="term" value="P:nucleotide-sugar metabolic process"/>
    <property type="evidence" value="ECO:0007669"/>
    <property type="project" value="InterPro"/>
</dbReference>
<protein>
    <recommendedName>
        <fullName evidence="4 7">dTDP-glucose 4,6-dehydratase</fullName>
        <ecNumber evidence="4 7">4.2.1.46</ecNumber>
    </recommendedName>
</protein>
<comment type="similarity">
    <text evidence="3 7">Belongs to the NAD(P)-dependent epimerase/dehydratase family. dTDP-glucose dehydratase subfamily.</text>
</comment>
<dbReference type="Pfam" id="PF16363">
    <property type="entry name" value="GDP_Man_Dehyd"/>
    <property type="match status" value="1"/>
</dbReference>
<keyword evidence="6 7" id="KW-0456">Lyase</keyword>
<organism evidence="9 10">
    <name type="scientific">Rubinisphaera italica</name>
    <dbReference type="NCBI Taxonomy" id="2527969"/>
    <lineage>
        <taxon>Bacteria</taxon>
        <taxon>Pseudomonadati</taxon>
        <taxon>Planctomycetota</taxon>
        <taxon>Planctomycetia</taxon>
        <taxon>Planctomycetales</taxon>
        <taxon>Planctomycetaceae</taxon>
        <taxon>Rubinisphaera</taxon>
    </lineage>
</organism>
<reference evidence="9 10" key="1">
    <citation type="submission" date="2019-02" db="EMBL/GenBank/DDBJ databases">
        <title>Deep-cultivation of Planctomycetes and their phenomic and genomic characterization uncovers novel biology.</title>
        <authorList>
            <person name="Wiegand S."/>
            <person name="Jogler M."/>
            <person name="Boedeker C."/>
            <person name="Pinto D."/>
            <person name="Vollmers J."/>
            <person name="Rivas-Marin E."/>
            <person name="Kohn T."/>
            <person name="Peeters S.H."/>
            <person name="Heuer A."/>
            <person name="Rast P."/>
            <person name="Oberbeckmann S."/>
            <person name="Bunk B."/>
            <person name="Jeske O."/>
            <person name="Meyerdierks A."/>
            <person name="Storesund J.E."/>
            <person name="Kallscheuer N."/>
            <person name="Luecker S."/>
            <person name="Lage O.M."/>
            <person name="Pohl T."/>
            <person name="Merkel B.J."/>
            <person name="Hornburger P."/>
            <person name="Mueller R.-W."/>
            <person name="Bruemmer F."/>
            <person name="Labrenz M."/>
            <person name="Spormann A.M."/>
            <person name="Op Den Camp H."/>
            <person name="Overmann J."/>
            <person name="Amann R."/>
            <person name="Jetten M.S.M."/>
            <person name="Mascher T."/>
            <person name="Medema M.H."/>
            <person name="Devos D.P."/>
            <person name="Kaster A.-K."/>
            <person name="Ovreas L."/>
            <person name="Rohde M."/>
            <person name="Galperin M.Y."/>
            <person name="Jogler C."/>
        </authorList>
    </citation>
    <scope>NUCLEOTIDE SEQUENCE [LARGE SCALE GENOMIC DNA]</scope>
    <source>
        <strain evidence="9 10">Pan54</strain>
    </source>
</reference>
<dbReference type="EMBL" id="SJPG01000001">
    <property type="protein sequence ID" value="TWT61275.1"/>
    <property type="molecule type" value="Genomic_DNA"/>
</dbReference>
<dbReference type="EC" id="4.2.1.46" evidence="4 7"/>
<dbReference type="Gene3D" id="3.40.50.720">
    <property type="entry name" value="NAD(P)-binding Rossmann-like Domain"/>
    <property type="match status" value="1"/>
</dbReference>